<reference evidence="1" key="1">
    <citation type="submission" date="2021-01" db="EMBL/GenBank/DDBJ databases">
        <authorList>
            <person name="Corre E."/>
            <person name="Pelletier E."/>
            <person name="Niang G."/>
            <person name="Scheremetjew M."/>
            <person name="Finn R."/>
            <person name="Kale V."/>
            <person name="Holt S."/>
            <person name="Cochrane G."/>
            <person name="Meng A."/>
            <person name="Brown T."/>
            <person name="Cohen L."/>
        </authorList>
    </citation>
    <scope>NUCLEOTIDE SEQUENCE</scope>
    <source>
        <strain evidence="1">CCMP1594</strain>
    </source>
</reference>
<organism evidence="1">
    <name type="scientific">Eutreptiella gymnastica</name>
    <dbReference type="NCBI Taxonomy" id="73025"/>
    <lineage>
        <taxon>Eukaryota</taxon>
        <taxon>Discoba</taxon>
        <taxon>Euglenozoa</taxon>
        <taxon>Euglenida</taxon>
        <taxon>Spirocuta</taxon>
        <taxon>Euglenophyceae</taxon>
        <taxon>Eutreptiales</taxon>
        <taxon>Eutreptiaceae</taxon>
        <taxon>Eutreptiella</taxon>
    </lineage>
</organism>
<proteinExistence type="predicted"/>
<accession>A0A7S4GCU6</accession>
<sequence length="115" mass="13353">MASESATVEMMHTTPSLWLRATLLHNDMTTLRRKQIQNLHPSLRAPCKRYILTACNAEKGERFLKQFCKNFAKKKKEAKKAWTAKWGCHVAVVELPRWPREWPHRAGQPPDILCS</sequence>
<evidence type="ECO:0000313" key="1">
    <source>
        <dbReference type="EMBL" id="CAE0832672.1"/>
    </source>
</evidence>
<gene>
    <name evidence="1" type="ORF">EGYM00163_LOCUS43957</name>
</gene>
<protein>
    <submittedName>
        <fullName evidence="1">Uncharacterized protein</fullName>
    </submittedName>
</protein>
<name>A0A7S4GCU6_9EUGL</name>
<dbReference type="EMBL" id="HBJA01127554">
    <property type="protein sequence ID" value="CAE0832672.1"/>
    <property type="molecule type" value="Transcribed_RNA"/>
</dbReference>
<dbReference type="AlphaFoldDB" id="A0A7S4GCU6"/>